<protein>
    <submittedName>
        <fullName evidence="2">Uncharacterized protein</fullName>
    </submittedName>
</protein>
<feature type="compositionally biased region" description="Basic and acidic residues" evidence="1">
    <location>
        <begin position="110"/>
        <end position="119"/>
    </location>
</feature>
<sequence length="152" mass="17148">MSSPENPSRSWEAWPTEQPALPSGLEPWVAWYVQAYEAWDTIPACWARHPAMIQELHAAMQLRLAIDTETAGDLLATARGIAEWHDYRSRFMDRLARTPGATCAQRRSHREPTTWDRHHDAQRRRERSDPELGRGVVVPGGVDPNVGADAGE</sequence>
<dbReference type="EMBL" id="JBHLYQ010000010">
    <property type="protein sequence ID" value="MFC0080954.1"/>
    <property type="molecule type" value="Genomic_DNA"/>
</dbReference>
<keyword evidence="3" id="KW-1185">Reference proteome</keyword>
<comment type="caution">
    <text evidence="2">The sequence shown here is derived from an EMBL/GenBank/DDBJ whole genome shotgun (WGS) entry which is preliminary data.</text>
</comment>
<feature type="region of interest" description="Disordered" evidence="1">
    <location>
        <begin position="98"/>
        <end position="152"/>
    </location>
</feature>
<evidence type="ECO:0000313" key="2">
    <source>
        <dbReference type="EMBL" id="MFC0080954.1"/>
    </source>
</evidence>
<dbReference type="RefSeq" id="WP_377787708.1">
    <property type="nucleotide sequence ID" value="NZ_JBHLYQ010000010.1"/>
</dbReference>
<organism evidence="2 3">
    <name type="scientific">Aciditerrimonas ferrireducens</name>
    <dbReference type="NCBI Taxonomy" id="667306"/>
    <lineage>
        <taxon>Bacteria</taxon>
        <taxon>Bacillati</taxon>
        <taxon>Actinomycetota</taxon>
        <taxon>Acidimicrobiia</taxon>
        <taxon>Acidimicrobiales</taxon>
        <taxon>Acidimicrobiaceae</taxon>
        <taxon>Aciditerrimonas</taxon>
    </lineage>
</organism>
<gene>
    <name evidence="2" type="ORF">ACFFRE_02120</name>
</gene>
<dbReference type="Proteomes" id="UP001589788">
    <property type="component" value="Unassembled WGS sequence"/>
</dbReference>
<evidence type="ECO:0000256" key="1">
    <source>
        <dbReference type="SAM" id="MobiDB-lite"/>
    </source>
</evidence>
<name>A0ABV6C3T4_9ACTN</name>
<accession>A0ABV6C3T4</accession>
<proteinExistence type="predicted"/>
<reference evidence="2 3" key="1">
    <citation type="submission" date="2024-09" db="EMBL/GenBank/DDBJ databases">
        <authorList>
            <person name="Sun Q."/>
            <person name="Mori K."/>
        </authorList>
    </citation>
    <scope>NUCLEOTIDE SEQUENCE [LARGE SCALE GENOMIC DNA]</scope>
    <source>
        <strain evidence="2 3">JCM 15389</strain>
    </source>
</reference>
<evidence type="ECO:0000313" key="3">
    <source>
        <dbReference type="Proteomes" id="UP001589788"/>
    </source>
</evidence>
<feature type="compositionally biased region" description="Low complexity" evidence="1">
    <location>
        <begin position="133"/>
        <end position="152"/>
    </location>
</feature>